<dbReference type="InParanoid" id="A0A0C3JIQ0"/>
<gene>
    <name evidence="1" type="ORF">M404DRAFT_78095</name>
</gene>
<reference evidence="1 2" key="1">
    <citation type="submission" date="2014-04" db="EMBL/GenBank/DDBJ databases">
        <authorList>
            <consortium name="DOE Joint Genome Institute"/>
            <person name="Kuo A."/>
            <person name="Kohler A."/>
            <person name="Costa M.D."/>
            <person name="Nagy L.G."/>
            <person name="Floudas D."/>
            <person name="Copeland A."/>
            <person name="Barry K.W."/>
            <person name="Cichocki N."/>
            <person name="Veneault-Fourrey C."/>
            <person name="LaButti K."/>
            <person name="Lindquist E.A."/>
            <person name="Lipzen A."/>
            <person name="Lundell T."/>
            <person name="Morin E."/>
            <person name="Murat C."/>
            <person name="Sun H."/>
            <person name="Tunlid A."/>
            <person name="Henrissat B."/>
            <person name="Grigoriev I.V."/>
            <person name="Hibbett D.S."/>
            <person name="Martin F."/>
            <person name="Nordberg H.P."/>
            <person name="Cantor M.N."/>
            <person name="Hua S.X."/>
        </authorList>
    </citation>
    <scope>NUCLEOTIDE SEQUENCE [LARGE SCALE GENOMIC DNA]</scope>
    <source>
        <strain evidence="1 2">Marx 270</strain>
    </source>
</reference>
<dbReference type="STRING" id="870435.A0A0C3JIQ0"/>
<feature type="non-terminal residue" evidence="1">
    <location>
        <position position="1"/>
    </location>
</feature>
<dbReference type="AlphaFoldDB" id="A0A0C3JIQ0"/>
<keyword evidence="2" id="KW-1185">Reference proteome</keyword>
<evidence type="ECO:0000313" key="1">
    <source>
        <dbReference type="EMBL" id="KIN97481.1"/>
    </source>
</evidence>
<dbReference type="EMBL" id="KN832028">
    <property type="protein sequence ID" value="KIN97481.1"/>
    <property type="molecule type" value="Genomic_DNA"/>
</dbReference>
<organism evidence="1 2">
    <name type="scientific">Pisolithus tinctorius Marx 270</name>
    <dbReference type="NCBI Taxonomy" id="870435"/>
    <lineage>
        <taxon>Eukaryota</taxon>
        <taxon>Fungi</taxon>
        <taxon>Dikarya</taxon>
        <taxon>Basidiomycota</taxon>
        <taxon>Agaricomycotina</taxon>
        <taxon>Agaricomycetes</taxon>
        <taxon>Agaricomycetidae</taxon>
        <taxon>Boletales</taxon>
        <taxon>Sclerodermatineae</taxon>
        <taxon>Pisolithaceae</taxon>
        <taxon>Pisolithus</taxon>
    </lineage>
</organism>
<proteinExistence type="predicted"/>
<protein>
    <submittedName>
        <fullName evidence="1">Uncharacterized protein</fullName>
    </submittedName>
</protein>
<dbReference type="HOGENOM" id="CLU_081367_1_0_1"/>
<evidence type="ECO:0000313" key="2">
    <source>
        <dbReference type="Proteomes" id="UP000054217"/>
    </source>
</evidence>
<feature type="non-terminal residue" evidence="1">
    <location>
        <position position="152"/>
    </location>
</feature>
<sequence>DVIQDISRASWLGSVPMNFGDLSAGTIKADEWQSLITVYIPITLISIWGIGNVRPNAKIALDHTMDLVLSVYLACAQMTSIKRASAYHSCIACYIGGLKQIHPTFSLQLNHQMTFHIHDYLLLFGPVHLWWTFPFEQLIGILQHLPTNHKTG</sequence>
<reference evidence="2" key="2">
    <citation type="submission" date="2015-01" db="EMBL/GenBank/DDBJ databases">
        <title>Evolutionary Origins and Diversification of the Mycorrhizal Mutualists.</title>
        <authorList>
            <consortium name="DOE Joint Genome Institute"/>
            <consortium name="Mycorrhizal Genomics Consortium"/>
            <person name="Kohler A."/>
            <person name="Kuo A."/>
            <person name="Nagy L.G."/>
            <person name="Floudas D."/>
            <person name="Copeland A."/>
            <person name="Barry K.W."/>
            <person name="Cichocki N."/>
            <person name="Veneault-Fourrey C."/>
            <person name="LaButti K."/>
            <person name="Lindquist E.A."/>
            <person name="Lipzen A."/>
            <person name="Lundell T."/>
            <person name="Morin E."/>
            <person name="Murat C."/>
            <person name="Riley R."/>
            <person name="Ohm R."/>
            <person name="Sun H."/>
            <person name="Tunlid A."/>
            <person name="Henrissat B."/>
            <person name="Grigoriev I.V."/>
            <person name="Hibbett D.S."/>
            <person name="Martin F."/>
        </authorList>
    </citation>
    <scope>NUCLEOTIDE SEQUENCE [LARGE SCALE GENOMIC DNA]</scope>
    <source>
        <strain evidence="2">Marx 270</strain>
    </source>
</reference>
<dbReference type="Proteomes" id="UP000054217">
    <property type="component" value="Unassembled WGS sequence"/>
</dbReference>
<name>A0A0C3JIQ0_PISTI</name>
<accession>A0A0C3JIQ0</accession>
<dbReference type="OrthoDB" id="3247418at2759"/>